<sequence length="501" mass="57014">MKKQAIEEVLKGDKSMEKACKRPELYIKRSSKDKDCSCPTKKKKHYKKWRMSKARSRRYFGKKWKYLRKKRRSLQSFHDSGSLKGYTHLHFGANRLALGYHGRKGLPVVARMALLDTKFLEYQHACIGTIETTLNAGTIFVTLFPNFNMAHSDPRLLTALKVQLQITGAPQVQDSIAATLHYQMAYRVQNHALDLSFPRSEEALIIYVDSMNAPTFVHIPRWISRVDLVKFLPETWVTNYERLHQNAQSIQSSEPKFGKRLDVNVMISFDHRSVENPEPSAPPMFQMMMMMQPAEEGVCDNPKCTFSANLEENIVIGMSATVATLMFATGKKRKGPLCSEEVQKKADPKPDPDPGADVSLSTVLKKKKVLPYYKPILKWVRKQKWENPDEIRDYPKDVVPASISDRLVHKMEQKGELASIPQVASAYMFRPSSPNYDEQFPQLGQFTDGERKHTHAFKVPNPTFVTSGEAVLNWQSENAISENRSLSSIGTKVDSLTAKVS</sequence>
<dbReference type="PANTHER" id="PTHR48435:SF1">
    <property type="entry name" value="POLYPROTEIN"/>
    <property type="match status" value="1"/>
</dbReference>
<gene>
    <name evidence="2" type="ORF">CRG98_019024</name>
</gene>
<dbReference type="EMBL" id="PGOL01001146">
    <property type="protein sequence ID" value="PKI60548.1"/>
    <property type="molecule type" value="Genomic_DNA"/>
</dbReference>
<feature type="region of interest" description="Disordered" evidence="1">
    <location>
        <begin position="336"/>
        <end position="358"/>
    </location>
</feature>
<evidence type="ECO:0000313" key="3">
    <source>
        <dbReference type="Proteomes" id="UP000233551"/>
    </source>
</evidence>
<evidence type="ECO:0000313" key="2">
    <source>
        <dbReference type="EMBL" id="PKI60548.1"/>
    </source>
</evidence>
<dbReference type="AlphaFoldDB" id="A0A2I0JW52"/>
<comment type="caution">
    <text evidence="2">The sequence shown here is derived from an EMBL/GenBank/DDBJ whole genome shotgun (WGS) entry which is preliminary data.</text>
</comment>
<evidence type="ECO:0000256" key="1">
    <source>
        <dbReference type="SAM" id="MobiDB-lite"/>
    </source>
</evidence>
<dbReference type="InterPro" id="IPR053098">
    <property type="entry name" value="Petuviruses_polyprotein"/>
</dbReference>
<feature type="compositionally biased region" description="Basic and acidic residues" evidence="1">
    <location>
        <begin position="341"/>
        <end position="352"/>
    </location>
</feature>
<organism evidence="2 3">
    <name type="scientific">Punica granatum</name>
    <name type="common">Pomegranate</name>
    <dbReference type="NCBI Taxonomy" id="22663"/>
    <lineage>
        <taxon>Eukaryota</taxon>
        <taxon>Viridiplantae</taxon>
        <taxon>Streptophyta</taxon>
        <taxon>Embryophyta</taxon>
        <taxon>Tracheophyta</taxon>
        <taxon>Spermatophyta</taxon>
        <taxon>Magnoliopsida</taxon>
        <taxon>eudicotyledons</taxon>
        <taxon>Gunneridae</taxon>
        <taxon>Pentapetalae</taxon>
        <taxon>rosids</taxon>
        <taxon>malvids</taxon>
        <taxon>Myrtales</taxon>
        <taxon>Lythraceae</taxon>
        <taxon>Punica</taxon>
    </lineage>
</organism>
<dbReference type="InterPro" id="IPR028919">
    <property type="entry name" value="Viral_movement"/>
</dbReference>
<reference evidence="2 3" key="1">
    <citation type="submission" date="2017-11" db="EMBL/GenBank/DDBJ databases">
        <title>De-novo sequencing of pomegranate (Punica granatum L.) genome.</title>
        <authorList>
            <person name="Akparov Z."/>
            <person name="Amiraslanov A."/>
            <person name="Hajiyeva S."/>
            <person name="Abbasov M."/>
            <person name="Kaur K."/>
            <person name="Hamwieh A."/>
            <person name="Solovyev V."/>
            <person name="Salamov A."/>
            <person name="Braich B."/>
            <person name="Kosarev P."/>
            <person name="Mahmoud A."/>
            <person name="Hajiyev E."/>
            <person name="Babayeva S."/>
            <person name="Izzatullayeva V."/>
            <person name="Mammadov A."/>
            <person name="Mammadov A."/>
            <person name="Sharifova S."/>
            <person name="Ojaghi J."/>
            <person name="Eynullazada K."/>
            <person name="Bayramov B."/>
            <person name="Abdulazimova A."/>
            <person name="Shahmuradov I."/>
        </authorList>
    </citation>
    <scope>NUCLEOTIDE SEQUENCE [LARGE SCALE GENOMIC DNA]</scope>
    <source>
        <strain evidence="3">cv. AG2017</strain>
        <tissue evidence="2">Leaf</tissue>
    </source>
</reference>
<proteinExistence type="predicted"/>
<accession>A0A2I0JW52</accession>
<dbReference type="Pfam" id="PF01107">
    <property type="entry name" value="MP"/>
    <property type="match status" value="1"/>
</dbReference>
<keyword evidence="3" id="KW-1185">Reference proteome</keyword>
<protein>
    <submittedName>
        <fullName evidence="2">Uncharacterized protein</fullName>
    </submittedName>
</protein>
<dbReference type="Proteomes" id="UP000233551">
    <property type="component" value="Unassembled WGS sequence"/>
</dbReference>
<dbReference type="PANTHER" id="PTHR48435">
    <property type="entry name" value="POLYPROTEIN"/>
    <property type="match status" value="1"/>
</dbReference>
<name>A0A2I0JW52_PUNGR</name>